<dbReference type="AlphaFoldDB" id="W9RJZ3"/>
<dbReference type="InterPro" id="IPR023213">
    <property type="entry name" value="CAT-like_dom_sf"/>
</dbReference>
<gene>
    <name evidence="3" type="ORF">L484_018981</name>
</gene>
<dbReference type="STRING" id="981085.W9RJZ3"/>
<dbReference type="PANTHER" id="PTHR31625">
    <property type="match status" value="1"/>
</dbReference>
<dbReference type="GO" id="GO:0016747">
    <property type="term" value="F:acyltransferase activity, transferring groups other than amino-acyl groups"/>
    <property type="evidence" value="ECO:0007669"/>
    <property type="project" value="UniProtKB-ARBA"/>
</dbReference>
<keyword evidence="4" id="KW-1185">Reference proteome</keyword>
<keyword evidence="2" id="KW-0012">Acyltransferase</keyword>
<evidence type="ECO:0000256" key="1">
    <source>
        <dbReference type="ARBA" id="ARBA00022679"/>
    </source>
</evidence>
<dbReference type="eggNOG" id="ENOG502QPXT">
    <property type="taxonomic scope" value="Eukaryota"/>
</dbReference>
<sequence length="475" mass="53483">MALLSEEVKVIEQTKVFPPPGSVPTTSLPLTFLDLQWLLSHHMQRTYFYEFPHPINHFLETLLPSLKSSLSLTLQHFFPFAANLVCPPPPARPHILFTDGDSVSLTVVESTADFNFLTAHHPRPVKALYPLVPKLAPARVEGDKRIEPLMALQLTVFPDSGICIGVRFNHVVADGKTLHHFLKSWALICKTGGDSTLLAQELRLPSHDRATIKGPHGQELAFLNTWWSLASTWKNDNDDDDEKSVLDCRNIDNVRATFVLPRARIEKLKHWLTNQLSKDENSTSFHMSSYVATCALIWACLAKSEAKNSTEKINKDDEPYYFAIVAECRSRLEFPLPATYFGNCLAVSFVPVKRKELLGENGTVAAAKAIGKEVREMNKQALKELENWVMKYKKIEESHRQHVTVTGSPKFGLYEVDFGWGRPKKSEAVHFSDSSTFSLVESRDEKGGVEVGLTLSRDRMSRFSAILEKILSELV</sequence>
<dbReference type="Proteomes" id="UP000030645">
    <property type="component" value="Unassembled WGS sequence"/>
</dbReference>
<name>W9RJZ3_9ROSA</name>
<organism evidence="3 4">
    <name type="scientific">Morus notabilis</name>
    <dbReference type="NCBI Taxonomy" id="981085"/>
    <lineage>
        <taxon>Eukaryota</taxon>
        <taxon>Viridiplantae</taxon>
        <taxon>Streptophyta</taxon>
        <taxon>Embryophyta</taxon>
        <taxon>Tracheophyta</taxon>
        <taxon>Spermatophyta</taxon>
        <taxon>Magnoliopsida</taxon>
        <taxon>eudicotyledons</taxon>
        <taxon>Gunneridae</taxon>
        <taxon>Pentapetalae</taxon>
        <taxon>rosids</taxon>
        <taxon>fabids</taxon>
        <taxon>Rosales</taxon>
        <taxon>Moraceae</taxon>
        <taxon>Moreae</taxon>
        <taxon>Morus</taxon>
    </lineage>
</organism>
<evidence type="ECO:0000313" key="3">
    <source>
        <dbReference type="EMBL" id="EXB94480.1"/>
    </source>
</evidence>
<accession>W9RJZ3</accession>
<reference evidence="4" key="1">
    <citation type="submission" date="2013-01" db="EMBL/GenBank/DDBJ databases">
        <title>Draft Genome Sequence of a Mulberry Tree, Morus notabilis C.K. Schneid.</title>
        <authorList>
            <person name="He N."/>
            <person name="Zhao S."/>
        </authorList>
    </citation>
    <scope>NUCLEOTIDE SEQUENCE</scope>
</reference>
<evidence type="ECO:0000256" key="2">
    <source>
        <dbReference type="ARBA" id="ARBA00023315"/>
    </source>
</evidence>
<dbReference type="Gene3D" id="3.30.559.10">
    <property type="entry name" value="Chloramphenicol acetyltransferase-like domain"/>
    <property type="match status" value="2"/>
</dbReference>
<evidence type="ECO:0000313" key="4">
    <source>
        <dbReference type="Proteomes" id="UP000030645"/>
    </source>
</evidence>
<keyword evidence="1 3" id="KW-0808">Transferase</keyword>
<protein>
    <submittedName>
        <fullName evidence="3">Malonyl-coenzyme A:anthocyanin 3-O-glucoside-6''-O-malonyltransferase</fullName>
    </submittedName>
</protein>
<dbReference type="InterPro" id="IPR051504">
    <property type="entry name" value="Plant_metabolite_acyltrans"/>
</dbReference>
<dbReference type="OrthoDB" id="1862401at2759"/>
<proteinExistence type="predicted"/>
<dbReference type="Pfam" id="PF02458">
    <property type="entry name" value="Transferase"/>
    <property type="match status" value="1"/>
</dbReference>
<dbReference type="KEGG" id="mnt:21401936"/>
<dbReference type="EMBL" id="KE345160">
    <property type="protein sequence ID" value="EXB94480.1"/>
    <property type="molecule type" value="Genomic_DNA"/>
</dbReference>